<keyword evidence="7" id="KW-0704">Schiff base</keyword>
<name>A0A2W2G186_9ACTN</name>
<evidence type="ECO:0000313" key="9">
    <source>
        <dbReference type="EMBL" id="PZG41831.1"/>
    </source>
</evidence>
<keyword evidence="8" id="KW-0119">Carbohydrate metabolism</keyword>
<dbReference type="Proteomes" id="UP000248544">
    <property type="component" value="Unassembled WGS sequence"/>
</dbReference>
<dbReference type="PANTHER" id="PTHR30246">
    <property type="entry name" value="2-KETO-3-DEOXY-6-PHOSPHOGLUCONATE ALDOLASE"/>
    <property type="match status" value="1"/>
</dbReference>
<dbReference type="InterPro" id="IPR031337">
    <property type="entry name" value="KDPG/KHG_AS_1"/>
</dbReference>
<evidence type="ECO:0000256" key="6">
    <source>
        <dbReference type="ARBA" id="ARBA00023239"/>
    </source>
</evidence>
<evidence type="ECO:0000256" key="8">
    <source>
        <dbReference type="ARBA" id="ARBA00023277"/>
    </source>
</evidence>
<comment type="catalytic activity">
    <reaction evidence="1">
        <text>2-dehydro-3-deoxy-6-phospho-D-gluconate = D-glyceraldehyde 3-phosphate + pyruvate</text>
        <dbReference type="Rhea" id="RHEA:17089"/>
        <dbReference type="ChEBI" id="CHEBI:15361"/>
        <dbReference type="ChEBI" id="CHEBI:57569"/>
        <dbReference type="ChEBI" id="CHEBI:59776"/>
        <dbReference type="EC" id="4.1.2.14"/>
    </reaction>
</comment>
<dbReference type="RefSeq" id="WP_111169096.1">
    <property type="nucleotide sequence ID" value="NZ_POUA01000165.1"/>
</dbReference>
<dbReference type="PANTHER" id="PTHR30246:SF1">
    <property type="entry name" value="2-DEHYDRO-3-DEOXY-6-PHOSPHOGALACTONATE ALDOLASE-RELATED"/>
    <property type="match status" value="1"/>
</dbReference>
<proteinExistence type="inferred from homology"/>
<dbReference type="CDD" id="cd00452">
    <property type="entry name" value="KDPG_aldolase"/>
    <property type="match status" value="1"/>
</dbReference>
<evidence type="ECO:0000313" key="10">
    <source>
        <dbReference type="Proteomes" id="UP000248544"/>
    </source>
</evidence>
<evidence type="ECO:0000256" key="2">
    <source>
        <dbReference type="ARBA" id="ARBA00004736"/>
    </source>
</evidence>
<accession>A0A2W2G186</accession>
<organism evidence="9 10">
    <name type="scientific">Spongiactinospora gelatinilytica</name>
    <dbReference type="NCBI Taxonomy" id="2666298"/>
    <lineage>
        <taxon>Bacteria</taxon>
        <taxon>Bacillati</taxon>
        <taxon>Actinomycetota</taxon>
        <taxon>Actinomycetes</taxon>
        <taxon>Streptosporangiales</taxon>
        <taxon>Streptosporangiaceae</taxon>
        <taxon>Spongiactinospora</taxon>
    </lineage>
</organism>
<evidence type="ECO:0000256" key="7">
    <source>
        <dbReference type="ARBA" id="ARBA00023270"/>
    </source>
</evidence>
<keyword evidence="6 9" id="KW-0456">Lyase</keyword>
<protein>
    <recommendedName>
        <fullName evidence="5">2-dehydro-3-deoxy-phosphogluconate aldolase</fullName>
        <ecNumber evidence="5">4.1.2.14</ecNumber>
    </recommendedName>
</protein>
<comment type="pathway">
    <text evidence="2">Carbohydrate acid metabolism; 2-dehydro-3-deoxy-D-gluconate degradation; D-glyceraldehyde 3-phosphate and pyruvate from 2-dehydro-3-deoxy-D-gluconate: step 2/2.</text>
</comment>
<dbReference type="PROSITE" id="PS00160">
    <property type="entry name" value="ALDOLASE_KDPG_KHG_2"/>
    <property type="match status" value="1"/>
</dbReference>
<comment type="caution">
    <text evidence="9">The sequence shown here is derived from an EMBL/GenBank/DDBJ whole genome shotgun (WGS) entry which is preliminary data.</text>
</comment>
<dbReference type="NCBIfam" id="TIGR01182">
    <property type="entry name" value="eda"/>
    <property type="match status" value="1"/>
</dbReference>
<dbReference type="GO" id="GO:0008675">
    <property type="term" value="F:2-dehydro-3-deoxy-phosphogluconate aldolase activity"/>
    <property type="evidence" value="ECO:0007669"/>
    <property type="project" value="UniProtKB-EC"/>
</dbReference>
<gene>
    <name evidence="9" type="ORF">C1I98_20730</name>
</gene>
<keyword evidence="10" id="KW-1185">Reference proteome</keyword>
<dbReference type="AlphaFoldDB" id="A0A2W2G186"/>
<evidence type="ECO:0000256" key="5">
    <source>
        <dbReference type="ARBA" id="ARBA00013063"/>
    </source>
</evidence>
<dbReference type="SUPFAM" id="SSF51569">
    <property type="entry name" value="Aldolase"/>
    <property type="match status" value="1"/>
</dbReference>
<sequence>MSVLDLAPVVPVVVIDDVDTAVPLARALVAGGLPAIEVTLRTDAALSAIARIAAEVPDAVVGAGTVRTSADVDASVRAGARFLVSPGAPAALAAAMAASGIPFLPGAATATEVLVLAERGVKEMKFFPAEAAGGVPYLSALAGPLPDVRFCPTGGIRPANAPDYLALPNVGCVGGTWLTPADALASGDYARIEKLAVEAAALR</sequence>
<dbReference type="Gene3D" id="3.20.20.70">
    <property type="entry name" value="Aldolase class I"/>
    <property type="match status" value="1"/>
</dbReference>
<dbReference type="NCBIfam" id="NF004325">
    <property type="entry name" value="PRK05718.1"/>
    <property type="match status" value="1"/>
</dbReference>
<evidence type="ECO:0000256" key="1">
    <source>
        <dbReference type="ARBA" id="ARBA00000654"/>
    </source>
</evidence>
<dbReference type="InterPro" id="IPR000887">
    <property type="entry name" value="Aldlse_KDPG_KHG"/>
</dbReference>
<dbReference type="Pfam" id="PF01081">
    <property type="entry name" value="Aldolase"/>
    <property type="match status" value="1"/>
</dbReference>
<dbReference type="InterPro" id="IPR013785">
    <property type="entry name" value="Aldolase_TIM"/>
</dbReference>
<dbReference type="PROSITE" id="PS00159">
    <property type="entry name" value="ALDOLASE_KDPG_KHG_1"/>
    <property type="match status" value="1"/>
</dbReference>
<evidence type="ECO:0000256" key="3">
    <source>
        <dbReference type="ARBA" id="ARBA00006906"/>
    </source>
</evidence>
<reference evidence="9 10" key="1">
    <citation type="submission" date="2018-01" db="EMBL/GenBank/DDBJ databases">
        <title>Draft genome sequence of Sphaerisporangium sp. 7K107.</title>
        <authorList>
            <person name="Sahin N."/>
            <person name="Saygin H."/>
            <person name="Ay H."/>
        </authorList>
    </citation>
    <scope>NUCLEOTIDE SEQUENCE [LARGE SCALE GENOMIC DNA]</scope>
    <source>
        <strain evidence="9 10">7K107</strain>
    </source>
</reference>
<dbReference type="EC" id="4.1.2.14" evidence="5"/>
<comment type="subunit">
    <text evidence="4">Homotrimer.</text>
</comment>
<evidence type="ECO:0000256" key="4">
    <source>
        <dbReference type="ARBA" id="ARBA00011233"/>
    </source>
</evidence>
<comment type="similarity">
    <text evidence="3">Belongs to the KHG/KDPG aldolase family.</text>
</comment>
<dbReference type="EMBL" id="POUA01000165">
    <property type="protein sequence ID" value="PZG41831.1"/>
    <property type="molecule type" value="Genomic_DNA"/>
</dbReference>
<dbReference type="InterPro" id="IPR031338">
    <property type="entry name" value="KDPG/KHG_AS_2"/>
</dbReference>